<evidence type="ECO:0000256" key="1">
    <source>
        <dbReference type="SAM" id="Phobius"/>
    </source>
</evidence>
<comment type="caution">
    <text evidence="2">The sequence shown here is derived from an EMBL/GenBank/DDBJ whole genome shotgun (WGS) entry which is preliminary data.</text>
</comment>
<feature type="transmembrane region" description="Helical" evidence="1">
    <location>
        <begin position="74"/>
        <end position="97"/>
    </location>
</feature>
<dbReference type="InterPro" id="IPR010540">
    <property type="entry name" value="CmpB_TMEM229"/>
</dbReference>
<keyword evidence="1" id="KW-0812">Transmembrane</keyword>
<protein>
    <submittedName>
        <fullName evidence="2">Uncharacterized protein</fullName>
    </submittedName>
</protein>
<keyword evidence="3" id="KW-1185">Reference proteome</keyword>
<name>A0A845QHV1_9FIRM</name>
<feature type="transmembrane region" description="Helical" evidence="1">
    <location>
        <begin position="109"/>
        <end position="134"/>
    </location>
</feature>
<feature type="transmembrane region" description="Helical" evidence="1">
    <location>
        <begin position="41"/>
        <end position="62"/>
    </location>
</feature>
<reference evidence="2 3" key="1">
    <citation type="submission" date="2018-08" db="EMBL/GenBank/DDBJ databases">
        <title>Murine metabolic-syndrome-specific gut microbial biobank.</title>
        <authorList>
            <person name="Liu C."/>
        </authorList>
    </citation>
    <scope>NUCLEOTIDE SEQUENCE [LARGE SCALE GENOMIC DNA]</scope>
    <source>
        <strain evidence="2 3">28</strain>
    </source>
</reference>
<sequence>MDYQLYEILLLFSIYSIAGWIFEVFLFALQNKGFQNRGVCYGPYLSAFGFGALGILYGNAFLEENFTLNPTVSFISIFVLGIAVGLVMWLLSALVINGFCGAKVIHLKWYYPILAGFGAWILILQLNPLLVVFIKRLPSWIHMVFLLVYWVRYFPELVDGIMEMKKFKKTHTLHRHAE</sequence>
<evidence type="ECO:0000313" key="2">
    <source>
        <dbReference type="EMBL" id="NBH60681.1"/>
    </source>
</evidence>
<dbReference type="Proteomes" id="UP000446866">
    <property type="component" value="Unassembled WGS sequence"/>
</dbReference>
<gene>
    <name evidence="2" type="ORF">D0435_03205</name>
</gene>
<organism evidence="2 3">
    <name type="scientific">Anaerotruncus colihominis</name>
    <dbReference type="NCBI Taxonomy" id="169435"/>
    <lineage>
        <taxon>Bacteria</taxon>
        <taxon>Bacillati</taxon>
        <taxon>Bacillota</taxon>
        <taxon>Clostridia</taxon>
        <taxon>Eubacteriales</taxon>
        <taxon>Oscillospiraceae</taxon>
        <taxon>Anaerotruncus</taxon>
    </lineage>
</organism>
<dbReference type="RefSeq" id="WP_160200979.1">
    <property type="nucleotide sequence ID" value="NZ_QXWK01000004.1"/>
</dbReference>
<dbReference type="AlphaFoldDB" id="A0A845QHV1"/>
<keyword evidence="1" id="KW-1133">Transmembrane helix</keyword>
<dbReference type="Pfam" id="PF06541">
    <property type="entry name" value="ABC_trans_CmpB"/>
    <property type="match status" value="1"/>
</dbReference>
<feature type="transmembrane region" description="Helical" evidence="1">
    <location>
        <begin position="6"/>
        <end position="29"/>
    </location>
</feature>
<evidence type="ECO:0000313" key="3">
    <source>
        <dbReference type="Proteomes" id="UP000446866"/>
    </source>
</evidence>
<accession>A0A845QHV1</accession>
<keyword evidence="1" id="KW-0472">Membrane</keyword>
<proteinExistence type="predicted"/>
<dbReference type="EMBL" id="QXWK01000004">
    <property type="protein sequence ID" value="NBH60681.1"/>
    <property type="molecule type" value="Genomic_DNA"/>
</dbReference>